<evidence type="ECO:0000256" key="1">
    <source>
        <dbReference type="SAM" id="MobiDB-lite"/>
    </source>
</evidence>
<evidence type="ECO:0000256" key="2">
    <source>
        <dbReference type="SAM" id="SignalP"/>
    </source>
</evidence>
<organism evidence="3">
    <name type="scientific">Triticum aestivum</name>
    <name type="common">Wheat</name>
    <dbReference type="NCBI Taxonomy" id="4565"/>
    <lineage>
        <taxon>Eukaryota</taxon>
        <taxon>Viridiplantae</taxon>
        <taxon>Streptophyta</taxon>
        <taxon>Embryophyta</taxon>
        <taxon>Tracheophyta</taxon>
        <taxon>Spermatophyta</taxon>
        <taxon>Magnoliopsida</taxon>
        <taxon>Liliopsida</taxon>
        <taxon>Poales</taxon>
        <taxon>Poaceae</taxon>
        <taxon>BOP clade</taxon>
        <taxon>Pooideae</taxon>
        <taxon>Triticodae</taxon>
        <taxon>Triticeae</taxon>
        <taxon>Triticinae</taxon>
        <taxon>Triticum</taxon>
    </lineage>
</organism>
<gene>
    <name evidence="3" type="ORF">TRAES_3BF053100210CFD_c1</name>
</gene>
<name>A0A077RTR2_WHEAT</name>
<reference evidence="3" key="1">
    <citation type="journal article" date="2014" name="Science">
        <title>Structural and functional partitioning of bread wheat chromosome 3B.</title>
        <authorList>
            <person name="Choulet F."/>
            <person name="Alberti A."/>
            <person name="Theil S."/>
            <person name="Glover N."/>
            <person name="Barbe V."/>
            <person name="Daron J."/>
            <person name="Pingault L."/>
            <person name="Sourdille P."/>
            <person name="Couloux A."/>
            <person name="Paux E."/>
            <person name="Leroy P."/>
            <person name="Mangenot S."/>
            <person name="Guilhot N."/>
            <person name="Le Gouis J."/>
            <person name="Balfourier F."/>
            <person name="Alaux M."/>
            <person name="Jamilloux V."/>
            <person name="Poulain J."/>
            <person name="Durand C."/>
            <person name="Bellec A."/>
            <person name="Gaspin C."/>
            <person name="Safar J."/>
            <person name="Dolezel J."/>
            <person name="Rogers J."/>
            <person name="Vandepoele K."/>
            <person name="Aury J.M."/>
            <person name="Mayer K."/>
            <person name="Berges H."/>
            <person name="Quesneville H."/>
            <person name="Wincker P."/>
            <person name="Feuillet C."/>
        </authorList>
    </citation>
    <scope>NUCLEOTIDE SEQUENCE</scope>
</reference>
<dbReference type="AlphaFoldDB" id="A0A077RTR2"/>
<accession>A0A077RTR2</accession>
<protein>
    <submittedName>
        <fullName evidence="3">Uncharacterized protein</fullName>
    </submittedName>
</protein>
<proteinExistence type="predicted"/>
<feature type="signal peptide" evidence="2">
    <location>
        <begin position="1"/>
        <end position="30"/>
    </location>
</feature>
<keyword evidence="2" id="KW-0732">Signal</keyword>
<sequence length="229" mass="24484">MERPTSYHARSAALLLALLLCCSLVCSAAAAPGGRPVSAPPAPVAQVTTWKKHASELTVDKEWTFTSEPGADLGIGHDPGPGLLQCRYRAQKTTVTKCCSPACYPSMLCLGVLGHGTPGKVLDCILLLLPFAVIANKHDYHIHYLGRNMGSTSLRTRTSTYKVAAEGERREQRNEARRAAYATSHVGLTRSAPTRTSRWPGLIIGQGPLGRRMPTPSSGSGLSLQIVGR</sequence>
<dbReference type="HOGENOM" id="CLU_1211642_0_0_1"/>
<evidence type="ECO:0000313" key="3">
    <source>
        <dbReference type="EMBL" id="CDM80249.1"/>
    </source>
</evidence>
<feature type="chain" id="PRO_5009743680" evidence="2">
    <location>
        <begin position="31"/>
        <end position="229"/>
    </location>
</feature>
<feature type="region of interest" description="Disordered" evidence="1">
    <location>
        <begin position="200"/>
        <end position="229"/>
    </location>
</feature>
<dbReference type="EMBL" id="HG670306">
    <property type="protein sequence ID" value="CDM80249.1"/>
    <property type="molecule type" value="Genomic_DNA"/>
</dbReference>